<dbReference type="GO" id="GO:0032259">
    <property type="term" value="P:methylation"/>
    <property type="evidence" value="ECO:0007669"/>
    <property type="project" value="UniProtKB-KW"/>
</dbReference>
<comment type="caution">
    <text evidence="1">The sequence shown here is derived from an EMBL/GenBank/DDBJ whole genome shotgun (WGS) entry which is preliminary data.</text>
</comment>
<evidence type="ECO:0000313" key="2">
    <source>
        <dbReference type="Proteomes" id="UP000247555"/>
    </source>
</evidence>
<dbReference type="PANTHER" id="PTHR40036:SF1">
    <property type="entry name" value="MACROCIN O-METHYLTRANSFERASE"/>
    <property type="match status" value="1"/>
</dbReference>
<dbReference type="SUPFAM" id="SSF48452">
    <property type="entry name" value="TPR-like"/>
    <property type="match status" value="1"/>
</dbReference>
<dbReference type="Gene3D" id="3.40.50.150">
    <property type="entry name" value="Vaccinia Virus protein VP39"/>
    <property type="match status" value="1"/>
</dbReference>
<dbReference type="EMBL" id="QJKI01000005">
    <property type="protein sequence ID" value="PXX79963.1"/>
    <property type="molecule type" value="Genomic_DNA"/>
</dbReference>
<dbReference type="Gene3D" id="1.25.40.10">
    <property type="entry name" value="Tetratricopeptide repeat domain"/>
    <property type="match status" value="1"/>
</dbReference>
<name>A0A318L357_9NEIS</name>
<accession>A0A318L357</accession>
<keyword evidence="1" id="KW-0808">Transferase</keyword>
<dbReference type="OrthoDB" id="9799872at2"/>
<dbReference type="GO" id="GO:0008168">
    <property type="term" value="F:methyltransferase activity"/>
    <property type="evidence" value="ECO:0007669"/>
    <property type="project" value="UniProtKB-KW"/>
</dbReference>
<dbReference type="PANTHER" id="PTHR40036">
    <property type="entry name" value="MACROCIN O-METHYLTRANSFERASE"/>
    <property type="match status" value="1"/>
</dbReference>
<organism evidence="1 2">
    <name type="scientific">Rivihabitans pingtungensis</name>
    <dbReference type="NCBI Taxonomy" id="1054498"/>
    <lineage>
        <taxon>Bacteria</taxon>
        <taxon>Pseudomonadati</taxon>
        <taxon>Pseudomonadota</taxon>
        <taxon>Betaproteobacteria</taxon>
        <taxon>Neisseriales</taxon>
        <taxon>Aquaspirillaceae</taxon>
        <taxon>Rivihabitans</taxon>
    </lineage>
</organism>
<reference evidence="1 2" key="1">
    <citation type="submission" date="2018-05" db="EMBL/GenBank/DDBJ databases">
        <title>Genomic Encyclopedia of Type Strains, Phase IV (KMG-IV): sequencing the most valuable type-strain genomes for metagenomic binning, comparative biology and taxonomic classification.</title>
        <authorList>
            <person name="Goeker M."/>
        </authorList>
    </citation>
    <scope>NUCLEOTIDE SEQUENCE [LARGE SCALE GENOMIC DNA]</scope>
    <source>
        <strain evidence="1 2">DSM 29661</strain>
    </source>
</reference>
<gene>
    <name evidence="1" type="ORF">DFR34_105167</name>
</gene>
<dbReference type="Pfam" id="PF05711">
    <property type="entry name" value="TylF"/>
    <property type="match status" value="1"/>
</dbReference>
<dbReference type="RefSeq" id="WP_110390243.1">
    <property type="nucleotide sequence ID" value="NZ_QJKI01000005.1"/>
</dbReference>
<dbReference type="InterPro" id="IPR008884">
    <property type="entry name" value="TylF_MeTrfase"/>
</dbReference>
<dbReference type="InterPro" id="IPR029063">
    <property type="entry name" value="SAM-dependent_MTases_sf"/>
</dbReference>
<sequence length="401" mass="45388">MAISFKKKHTPNSPSTSLQDMLAIAVKHHQAENFDEAITIYLKLLAHAPDSPEINYLYGHALIARKNDGDIESSLPYLETAAQTLNNQSPVMLALAESLMLNKKFHLANEALSKAEALGASAETCEKCRKYITQATMEHTIQERYLSSGSYVAPEFYLDFPDTLSETCFYQTLEESLSQPITDHRIFIGDNLIALSRTLSFLDDAKLVESFQKHTETAAEKATLWRVAVLLWGARQGLNLPGDFVECGCYRGISARIICDVLNFKQQEQRQYYLYDLFEHSDQETTHHAMPAHSSTLVNEVRQRFADMKNAQIIQGRVPDSLHDNMPEKIAFLHIDLNNVAAELGALELLFERLSPGGIMILDDYGWQPYMQQRLQEEPWLLARGHYVLELPTGQGMVIKH</sequence>
<evidence type="ECO:0000313" key="1">
    <source>
        <dbReference type="EMBL" id="PXX79963.1"/>
    </source>
</evidence>
<dbReference type="Proteomes" id="UP000247555">
    <property type="component" value="Unassembled WGS sequence"/>
</dbReference>
<protein>
    <submittedName>
        <fullName evidence="1">Macrocin-O-methyltransferase TylF</fullName>
    </submittedName>
</protein>
<keyword evidence="1" id="KW-0489">Methyltransferase</keyword>
<dbReference type="InterPro" id="IPR011990">
    <property type="entry name" value="TPR-like_helical_dom_sf"/>
</dbReference>
<dbReference type="AlphaFoldDB" id="A0A318L357"/>
<dbReference type="SUPFAM" id="SSF53335">
    <property type="entry name" value="S-adenosyl-L-methionine-dependent methyltransferases"/>
    <property type="match status" value="1"/>
</dbReference>
<proteinExistence type="predicted"/>
<keyword evidence="2" id="KW-1185">Reference proteome</keyword>